<keyword evidence="3" id="KW-1185">Reference proteome</keyword>
<comment type="caution">
    <text evidence="2">The sequence shown here is derived from an EMBL/GenBank/DDBJ whole genome shotgun (WGS) entry which is preliminary data.</text>
</comment>
<evidence type="ECO:0000259" key="1">
    <source>
        <dbReference type="SMART" id="SM00849"/>
    </source>
</evidence>
<dbReference type="Proteomes" id="UP000714420">
    <property type="component" value="Unassembled WGS sequence"/>
</dbReference>
<dbReference type="PANTHER" id="PTHR47619:SF1">
    <property type="entry name" value="EXODEOXYRIBONUCLEASE WALJ"/>
    <property type="match status" value="1"/>
</dbReference>
<dbReference type="SUPFAM" id="SSF56281">
    <property type="entry name" value="Metallo-hydrolase/oxidoreductase"/>
    <property type="match status" value="1"/>
</dbReference>
<dbReference type="RefSeq" id="WP_172276155.1">
    <property type="nucleotide sequence ID" value="NZ_CASHBK010000005.1"/>
</dbReference>
<dbReference type="EMBL" id="JABKKF010000010">
    <property type="protein sequence ID" value="NPD92709.1"/>
    <property type="molecule type" value="Genomic_DNA"/>
</dbReference>
<name>A0ABX2ANY8_9BACT</name>
<dbReference type="Pfam" id="PF12706">
    <property type="entry name" value="Lactamase_B_2"/>
    <property type="match status" value="1"/>
</dbReference>
<dbReference type="InterPro" id="IPR036866">
    <property type="entry name" value="RibonucZ/Hydroxyglut_hydro"/>
</dbReference>
<dbReference type="InterPro" id="IPR001279">
    <property type="entry name" value="Metallo-B-lactamas"/>
</dbReference>
<reference evidence="2 3" key="1">
    <citation type="submission" date="2020-05" db="EMBL/GenBank/DDBJ databases">
        <title>Distinct polysaccharide utilization as determinants for interspecies competition between intestinal Prevotella spp.</title>
        <authorList>
            <person name="Galvez E.J.C."/>
            <person name="Iljazovic A."/>
            <person name="Strowig T."/>
        </authorList>
    </citation>
    <scope>NUCLEOTIDE SEQUENCE [LARGE SCALE GENOMIC DNA]</scope>
    <source>
        <strain evidence="2 3">PMUR</strain>
    </source>
</reference>
<dbReference type="SMART" id="SM00849">
    <property type="entry name" value="Lactamase_B"/>
    <property type="match status" value="1"/>
</dbReference>
<organism evidence="2 3">
    <name type="scientific">Xylanibacter muris</name>
    <dbReference type="NCBI Taxonomy" id="2736290"/>
    <lineage>
        <taxon>Bacteria</taxon>
        <taxon>Pseudomonadati</taxon>
        <taxon>Bacteroidota</taxon>
        <taxon>Bacteroidia</taxon>
        <taxon>Bacteroidales</taxon>
        <taxon>Prevotellaceae</taxon>
        <taxon>Xylanibacter</taxon>
    </lineage>
</organism>
<dbReference type="Gene3D" id="3.60.15.10">
    <property type="entry name" value="Ribonuclease Z/Hydroxyacylglutathione hydrolase-like"/>
    <property type="match status" value="1"/>
</dbReference>
<sequence length="268" mass="30086">MLKFISFGSGSSGNCYCLLTENEGIFIDMGIGPRSLKKYCREYGVSLSSVRHILITHDHADHIKSVGSISNEFNIPVYATAEVHEGIRRNYCVAKKIPEQMVREIKKSTTFSIGEFNVTPFGVPHDSNDNVGYRIECRGVVFCVITDAGSITDEMCRYISDSEYLVIEANHDEEMLNVGPYPSHLKKRILSSKGHLSNVNCGNVLAKNMTEKLRHVWLCHLSEENNHPELARKTVETVLCSHGVVIGKDMELEVLRRKLPSGPFELIK</sequence>
<gene>
    <name evidence="2" type="ORF">HPS56_10225</name>
</gene>
<dbReference type="PANTHER" id="PTHR47619">
    <property type="entry name" value="METALLO-HYDROLASE YYCJ-RELATED"/>
    <property type="match status" value="1"/>
</dbReference>
<proteinExistence type="predicted"/>
<protein>
    <submittedName>
        <fullName evidence="2">MBL fold metallo-hydrolase</fullName>
    </submittedName>
</protein>
<feature type="domain" description="Metallo-beta-lactamase" evidence="1">
    <location>
        <begin position="12"/>
        <end position="184"/>
    </location>
</feature>
<accession>A0ABX2ANY8</accession>
<dbReference type="InterPro" id="IPR052533">
    <property type="entry name" value="WalJ/YycJ-like"/>
</dbReference>
<evidence type="ECO:0000313" key="3">
    <source>
        <dbReference type="Proteomes" id="UP000714420"/>
    </source>
</evidence>
<evidence type="ECO:0000313" key="2">
    <source>
        <dbReference type="EMBL" id="NPD92709.1"/>
    </source>
</evidence>